<dbReference type="InterPro" id="IPR011004">
    <property type="entry name" value="Trimer_LpxA-like_sf"/>
</dbReference>
<dbReference type="PANTHER" id="PTHR23416:SF23">
    <property type="entry name" value="ACETYLTRANSFERASE C18B11.09C-RELATED"/>
    <property type="match status" value="1"/>
</dbReference>
<evidence type="ECO:0000256" key="1">
    <source>
        <dbReference type="ARBA" id="ARBA00007274"/>
    </source>
</evidence>
<dbReference type="PROSITE" id="PS00101">
    <property type="entry name" value="HEXAPEP_TRANSFERASES"/>
    <property type="match status" value="1"/>
</dbReference>
<feature type="coiled-coil region" evidence="4">
    <location>
        <begin position="21"/>
        <end position="52"/>
    </location>
</feature>
<protein>
    <submittedName>
        <fullName evidence="7">Sugar O-acetyltransferase</fullName>
    </submittedName>
</protein>
<feature type="compositionally biased region" description="Low complexity" evidence="5">
    <location>
        <begin position="191"/>
        <end position="201"/>
    </location>
</feature>
<keyword evidence="2" id="KW-0808">Transferase</keyword>
<evidence type="ECO:0000256" key="4">
    <source>
        <dbReference type="SAM" id="Coils"/>
    </source>
</evidence>
<dbReference type="Pfam" id="PF12464">
    <property type="entry name" value="Mac"/>
    <property type="match status" value="1"/>
</dbReference>
<dbReference type="EMBL" id="CP053586">
    <property type="protein sequence ID" value="WNZ23580.1"/>
    <property type="molecule type" value="Genomic_DNA"/>
</dbReference>
<reference evidence="7" key="1">
    <citation type="submission" date="2020-05" db="EMBL/GenBank/DDBJ databases">
        <authorList>
            <person name="Zhu T."/>
            <person name="Keshari N."/>
            <person name="Lu X."/>
        </authorList>
    </citation>
    <scope>NUCLEOTIDE SEQUENCE</scope>
    <source>
        <strain evidence="7">NK1-12</strain>
    </source>
</reference>
<dbReference type="GO" id="GO:0043886">
    <property type="term" value="F:structural constituent of carboxysome shell"/>
    <property type="evidence" value="ECO:0007669"/>
    <property type="project" value="UniProtKB-ARBA"/>
</dbReference>
<feature type="domain" description="Maltose/galactoside acetyltransferase" evidence="6">
    <location>
        <begin position="5"/>
        <end position="59"/>
    </location>
</feature>
<dbReference type="InterPro" id="IPR024688">
    <property type="entry name" value="Mac_dom"/>
</dbReference>
<keyword evidence="4" id="KW-0175">Coiled coil</keyword>
<dbReference type="SUPFAM" id="SSF51161">
    <property type="entry name" value="Trimeric LpxA-like enzymes"/>
    <property type="match status" value="1"/>
</dbReference>
<keyword evidence="3" id="KW-0677">Repeat</keyword>
<feature type="region of interest" description="Disordered" evidence="5">
    <location>
        <begin position="182"/>
        <end position="201"/>
    </location>
</feature>
<comment type="similarity">
    <text evidence="1">Belongs to the transferase hexapeptide repeat family.</text>
</comment>
<evidence type="ECO:0000256" key="5">
    <source>
        <dbReference type="SAM" id="MobiDB-lite"/>
    </source>
</evidence>
<dbReference type="Pfam" id="PF00132">
    <property type="entry name" value="Hexapep"/>
    <property type="match status" value="1"/>
</dbReference>
<evidence type="ECO:0000259" key="6">
    <source>
        <dbReference type="SMART" id="SM01266"/>
    </source>
</evidence>
<dbReference type="FunFam" id="2.160.10.10:FF:000008">
    <property type="entry name" value="Maltose O-acetyltransferase"/>
    <property type="match status" value="1"/>
</dbReference>
<dbReference type="RefSeq" id="WP_316435281.1">
    <property type="nucleotide sequence ID" value="NZ_CP053586.1"/>
</dbReference>
<gene>
    <name evidence="7" type="ORF">HJG54_12445</name>
</gene>
<dbReference type="InterPro" id="IPR051159">
    <property type="entry name" value="Hexapeptide_acetyltransf"/>
</dbReference>
<evidence type="ECO:0000313" key="7">
    <source>
        <dbReference type="EMBL" id="WNZ23580.1"/>
    </source>
</evidence>
<evidence type="ECO:0000256" key="3">
    <source>
        <dbReference type="ARBA" id="ARBA00022737"/>
    </source>
</evidence>
<dbReference type="Gene3D" id="2.160.10.10">
    <property type="entry name" value="Hexapeptide repeat proteins"/>
    <property type="match status" value="1"/>
</dbReference>
<evidence type="ECO:0000256" key="2">
    <source>
        <dbReference type="ARBA" id="ARBA00022679"/>
    </source>
</evidence>
<dbReference type="SMART" id="SM01266">
    <property type="entry name" value="Mac"/>
    <property type="match status" value="1"/>
</dbReference>
<dbReference type="GO" id="GO:0016407">
    <property type="term" value="F:acetyltransferase activity"/>
    <property type="evidence" value="ECO:0007669"/>
    <property type="project" value="InterPro"/>
</dbReference>
<dbReference type="GO" id="GO:0008374">
    <property type="term" value="F:O-acyltransferase activity"/>
    <property type="evidence" value="ECO:0007669"/>
    <property type="project" value="TreeGrafter"/>
</dbReference>
<proteinExistence type="inferred from homology"/>
<dbReference type="PANTHER" id="PTHR23416">
    <property type="entry name" value="SIALIC ACID SYNTHASE-RELATED"/>
    <property type="match status" value="1"/>
</dbReference>
<dbReference type="InterPro" id="IPR001451">
    <property type="entry name" value="Hexapep"/>
</dbReference>
<sequence>MRSEREKMLAGELYNPLDSELVRARNRARDLCQDLNATREQQQEERRHILRELFGAGGEDVWMQPPFFCDYGTNIFLGKRCFFNFNCVVLDVCRVTIGDYTLFGPAVQIYTATHPFEAELRRSQEFAKPIEIGSDVWVGGGAIICPGVRIGSRSVIGAGSVVTRDIPADVFAAGNPCRVIRPISEEDQPRTSTGGTASTTA</sequence>
<dbReference type="InterPro" id="IPR018357">
    <property type="entry name" value="Hexapep_transf_CS"/>
</dbReference>
<dbReference type="GO" id="GO:0005829">
    <property type="term" value="C:cytosol"/>
    <property type="evidence" value="ECO:0007669"/>
    <property type="project" value="TreeGrafter"/>
</dbReference>
<dbReference type="GO" id="GO:0031470">
    <property type="term" value="C:carboxysome"/>
    <property type="evidence" value="ECO:0007669"/>
    <property type="project" value="UniProtKB-ARBA"/>
</dbReference>
<accession>A0AA97AFV3</accession>
<organism evidence="7">
    <name type="scientific">Leptolyngbya sp. NK1-12</name>
    <dbReference type="NCBI Taxonomy" id="2547451"/>
    <lineage>
        <taxon>Bacteria</taxon>
        <taxon>Bacillati</taxon>
        <taxon>Cyanobacteriota</taxon>
        <taxon>Cyanophyceae</taxon>
        <taxon>Leptolyngbyales</taxon>
        <taxon>Leptolyngbyaceae</taxon>
        <taxon>Leptolyngbya group</taxon>
        <taxon>Leptolyngbya</taxon>
    </lineage>
</organism>
<name>A0AA97AFV3_9CYAN</name>
<dbReference type="CDD" id="cd03357">
    <property type="entry name" value="LbH_MAT_GAT"/>
    <property type="match status" value="1"/>
</dbReference>
<dbReference type="AlphaFoldDB" id="A0AA97AFV3"/>